<dbReference type="AlphaFoldDB" id="A0AAE1AVF8"/>
<reference evidence="1" key="1">
    <citation type="journal article" date="2023" name="G3 (Bethesda)">
        <title>A reference genome for the long-term kleptoplast-retaining sea slug Elysia crispata morphotype clarki.</title>
        <authorList>
            <person name="Eastman K.E."/>
            <person name="Pendleton A.L."/>
            <person name="Shaikh M.A."/>
            <person name="Suttiyut T."/>
            <person name="Ogas R."/>
            <person name="Tomko P."/>
            <person name="Gavelis G."/>
            <person name="Widhalm J.R."/>
            <person name="Wisecaver J.H."/>
        </authorList>
    </citation>
    <scope>NUCLEOTIDE SEQUENCE</scope>
    <source>
        <strain evidence="1">ECLA1</strain>
    </source>
</reference>
<dbReference type="EMBL" id="JAWDGP010001105">
    <property type="protein sequence ID" value="KAK3794617.1"/>
    <property type="molecule type" value="Genomic_DNA"/>
</dbReference>
<sequence>MSCNNHSPPFFSEIYRAGVWVVAPCNRCSVGVHLPGSGSTKLTIPDDLFSKFQPTIPPFCSFSMFRRFTEADISLVPLASVDCVRIAYTRTILEISGSAPDCVIPPLRLPQPCH</sequence>
<evidence type="ECO:0000313" key="1">
    <source>
        <dbReference type="EMBL" id="KAK3794617.1"/>
    </source>
</evidence>
<evidence type="ECO:0000313" key="2">
    <source>
        <dbReference type="Proteomes" id="UP001283361"/>
    </source>
</evidence>
<keyword evidence="2" id="KW-1185">Reference proteome</keyword>
<organism evidence="1 2">
    <name type="scientific">Elysia crispata</name>
    <name type="common">lettuce slug</name>
    <dbReference type="NCBI Taxonomy" id="231223"/>
    <lineage>
        <taxon>Eukaryota</taxon>
        <taxon>Metazoa</taxon>
        <taxon>Spiralia</taxon>
        <taxon>Lophotrochozoa</taxon>
        <taxon>Mollusca</taxon>
        <taxon>Gastropoda</taxon>
        <taxon>Heterobranchia</taxon>
        <taxon>Euthyneura</taxon>
        <taxon>Panpulmonata</taxon>
        <taxon>Sacoglossa</taxon>
        <taxon>Placobranchoidea</taxon>
        <taxon>Plakobranchidae</taxon>
        <taxon>Elysia</taxon>
    </lineage>
</organism>
<gene>
    <name evidence="1" type="ORF">RRG08_003763</name>
</gene>
<name>A0AAE1AVF8_9GAST</name>
<dbReference type="Proteomes" id="UP001283361">
    <property type="component" value="Unassembled WGS sequence"/>
</dbReference>
<accession>A0AAE1AVF8</accession>
<protein>
    <submittedName>
        <fullName evidence="1">Uncharacterized protein</fullName>
    </submittedName>
</protein>
<proteinExistence type="predicted"/>
<comment type="caution">
    <text evidence="1">The sequence shown here is derived from an EMBL/GenBank/DDBJ whole genome shotgun (WGS) entry which is preliminary data.</text>
</comment>